<dbReference type="InterPro" id="IPR001095">
    <property type="entry name" value="Acetyl_CoA_COase_a_su"/>
</dbReference>
<comment type="subcellular location">
    <subcellularLocation>
        <location evidence="10">Cytoplasm</location>
    </subcellularLocation>
</comment>
<dbReference type="GO" id="GO:0016740">
    <property type="term" value="F:transferase activity"/>
    <property type="evidence" value="ECO:0007669"/>
    <property type="project" value="UniProtKB-KW"/>
</dbReference>
<dbReference type="HAMAP" id="MF_00823">
    <property type="entry name" value="AcetylCoA_CT_alpha"/>
    <property type="match status" value="1"/>
</dbReference>
<organism evidence="12 13">
    <name type="scientific">Paraclostridium ghonii</name>
    <dbReference type="NCBI Taxonomy" id="29358"/>
    <lineage>
        <taxon>Bacteria</taxon>
        <taxon>Bacillati</taxon>
        <taxon>Bacillota</taxon>
        <taxon>Clostridia</taxon>
        <taxon>Peptostreptococcales</taxon>
        <taxon>Peptostreptococcaceae</taxon>
        <taxon>Paraclostridium</taxon>
    </lineage>
</organism>
<comment type="similarity">
    <text evidence="10">Belongs to the AccA family.</text>
</comment>
<dbReference type="NCBIfam" id="TIGR00513">
    <property type="entry name" value="accA"/>
    <property type="match status" value="1"/>
</dbReference>
<evidence type="ECO:0000256" key="1">
    <source>
        <dbReference type="ARBA" id="ARBA00004956"/>
    </source>
</evidence>
<dbReference type="PANTHER" id="PTHR42853">
    <property type="entry name" value="ACETYL-COENZYME A CARBOXYLASE CARBOXYL TRANSFERASE SUBUNIT ALPHA"/>
    <property type="match status" value="1"/>
</dbReference>
<dbReference type="PROSITE" id="PS50989">
    <property type="entry name" value="COA_CT_CTER"/>
    <property type="match status" value="1"/>
</dbReference>
<keyword evidence="3 10" id="KW-0808">Transferase</keyword>
<dbReference type="GO" id="GO:0003989">
    <property type="term" value="F:acetyl-CoA carboxylase activity"/>
    <property type="evidence" value="ECO:0007669"/>
    <property type="project" value="UniProtKB-EC"/>
</dbReference>
<accession>A0ABU0N4P8</accession>
<comment type="function">
    <text evidence="10">Component of the acetyl coenzyme A carboxylase (ACC) complex. First, biotin carboxylase catalyzes the carboxylation of biotin on its carrier protein (BCCP) and then the CO(2) group is transferred by the carboxyltransferase to acetyl-CoA to form malonyl-CoA.</text>
</comment>
<evidence type="ECO:0000313" key="13">
    <source>
        <dbReference type="Proteomes" id="UP001232584"/>
    </source>
</evidence>
<evidence type="ECO:0000259" key="11">
    <source>
        <dbReference type="PROSITE" id="PS50989"/>
    </source>
</evidence>
<evidence type="ECO:0000256" key="7">
    <source>
        <dbReference type="ARBA" id="ARBA00023098"/>
    </source>
</evidence>
<dbReference type="RefSeq" id="WP_307509036.1">
    <property type="nucleotide sequence ID" value="NZ_BAAACE010000028.1"/>
</dbReference>
<feature type="domain" description="CoA carboxyltransferase C-terminal" evidence="11">
    <location>
        <begin position="32"/>
        <end position="293"/>
    </location>
</feature>
<dbReference type="SUPFAM" id="SSF52096">
    <property type="entry name" value="ClpP/crotonase"/>
    <property type="match status" value="1"/>
</dbReference>
<gene>
    <name evidence="10" type="primary">accA</name>
    <name evidence="12" type="ORF">QOZ92_002811</name>
</gene>
<dbReference type="InterPro" id="IPR029045">
    <property type="entry name" value="ClpP/crotonase-like_dom_sf"/>
</dbReference>
<evidence type="ECO:0000256" key="9">
    <source>
        <dbReference type="ARBA" id="ARBA00049152"/>
    </source>
</evidence>
<dbReference type="NCBIfam" id="NF041504">
    <property type="entry name" value="AccA_sub"/>
    <property type="match status" value="1"/>
</dbReference>
<dbReference type="PRINTS" id="PR01069">
    <property type="entry name" value="ACCCTRFRASEA"/>
</dbReference>
<protein>
    <recommendedName>
        <fullName evidence="10">Acetyl-coenzyme A carboxylase carboxyl transferase subunit alpha</fullName>
        <shortName evidence="10">ACCase subunit alpha</shortName>
        <shortName evidence="10">Acetyl-CoA carboxylase carboxyltransferase subunit alpha</shortName>
        <ecNumber evidence="10">2.1.3.15</ecNumber>
    </recommendedName>
</protein>
<evidence type="ECO:0000256" key="3">
    <source>
        <dbReference type="ARBA" id="ARBA00022679"/>
    </source>
</evidence>
<name>A0ABU0N4P8_9FIRM</name>
<dbReference type="Gene3D" id="3.90.226.10">
    <property type="entry name" value="2-enoyl-CoA Hydratase, Chain A, domain 1"/>
    <property type="match status" value="1"/>
</dbReference>
<evidence type="ECO:0000256" key="10">
    <source>
        <dbReference type="HAMAP-Rule" id="MF_00823"/>
    </source>
</evidence>
<evidence type="ECO:0000256" key="5">
    <source>
        <dbReference type="ARBA" id="ARBA00022832"/>
    </source>
</evidence>
<dbReference type="Pfam" id="PF03255">
    <property type="entry name" value="ACCA"/>
    <property type="match status" value="1"/>
</dbReference>
<keyword evidence="6 10" id="KW-0067">ATP-binding</keyword>
<keyword evidence="7 10" id="KW-0443">Lipid metabolism</keyword>
<keyword evidence="8 10" id="KW-0275">Fatty acid biosynthesis</keyword>
<dbReference type="EC" id="2.1.3.15" evidence="10"/>
<keyword evidence="5 10" id="KW-0276">Fatty acid metabolism</keyword>
<dbReference type="Proteomes" id="UP001232584">
    <property type="component" value="Unassembled WGS sequence"/>
</dbReference>
<keyword evidence="12" id="KW-0436">Ligase</keyword>
<sequence length="316" mass="35061">MHKQNISSESDINKIKESIKQLKQLSNQGNIDLSSEIEKLEIKLKSIENTKPKELSAWDKVSISRDIKRPSAKNYIENICSLFVELHGDRLYKDDPSIIGGIGKIGNFEVTLIGHQKGKDINEQIKRNFGMPHPEGYRKALRLMKQAEKFNRPIVTFIDTPGAFCGIEAEERGQGEAIAKNLLEMSSLKVPILSIVIGEGGSGGALGIGVSNEIAMLQNSVYSVISPEGLSSILFKDASKSKEASEIMKLTSSDLKNLGIIDHIIEEPIGTAHSDIEAVSSDIKQYIINRLNFYKGFSKDEIVNHRYGKFRNIGVY</sequence>
<keyword evidence="2 10" id="KW-0444">Lipid biosynthesis</keyword>
<comment type="pathway">
    <text evidence="1 10">Lipid metabolism; malonyl-CoA biosynthesis; malonyl-CoA from acetyl-CoA: step 1/1.</text>
</comment>
<dbReference type="PANTHER" id="PTHR42853:SF3">
    <property type="entry name" value="ACETYL-COENZYME A CARBOXYLASE CARBOXYL TRANSFERASE SUBUNIT ALPHA, CHLOROPLASTIC"/>
    <property type="match status" value="1"/>
</dbReference>
<proteinExistence type="inferred from homology"/>
<dbReference type="NCBIfam" id="NF004344">
    <property type="entry name" value="PRK05724.1"/>
    <property type="match status" value="1"/>
</dbReference>
<comment type="caution">
    <text evidence="12">The sequence shown here is derived from an EMBL/GenBank/DDBJ whole genome shotgun (WGS) entry which is preliminary data.</text>
</comment>
<keyword evidence="10" id="KW-0963">Cytoplasm</keyword>
<keyword evidence="13" id="KW-1185">Reference proteome</keyword>
<comment type="subunit">
    <text evidence="10">Acetyl-CoA carboxylase is a heterohexamer composed of biotin carboxyl carrier protein (AccB), biotin carboxylase (AccC) and two subunits each of ACCase subunit alpha (AccA) and ACCase subunit beta (AccD).</text>
</comment>
<evidence type="ECO:0000256" key="2">
    <source>
        <dbReference type="ARBA" id="ARBA00022516"/>
    </source>
</evidence>
<reference evidence="12 13" key="1">
    <citation type="submission" date="2023-07" db="EMBL/GenBank/DDBJ databases">
        <title>Genomic Encyclopedia of Type Strains, Phase IV (KMG-IV): sequencing the most valuable type-strain genomes for metagenomic binning, comparative biology and taxonomic classification.</title>
        <authorList>
            <person name="Goeker M."/>
        </authorList>
    </citation>
    <scope>NUCLEOTIDE SEQUENCE [LARGE SCALE GENOMIC DNA]</scope>
    <source>
        <strain evidence="12 13">DSM 15049</strain>
    </source>
</reference>
<evidence type="ECO:0000256" key="8">
    <source>
        <dbReference type="ARBA" id="ARBA00023160"/>
    </source>
</evidence>
<keyword evidence="4 10" id="KW-0547">Nucleotide-binding</keyword>
<evidence type="ECO:0000256" key="6">
    <source>
        <dbReference type="ARBA" id="ARBA00022840"/>
    </source>
</evidence>
<dbReference type="InterPro" id="IPR011763">
    <property type="entry name" value="COA_CT_C"/>
</dbReference>
<evidence type="ECO:0000313" key="12">
    <source>
        <dbReference type="EMBL" id="MDQ0557676.1"/>
    </source>
</evidence>
<evidence type="ECO:0000256" key="4">
    <source>
        <dbReference type="ARBA" id="ARBA00022741"/>
    </source>
</evidence>
<comment type="catalytic activity">
    <reaction evidence="9 10">
        <text>N(6)-carboxybiotinyl-L-lysyl-[protein] + acetyl-CoA = N(6)-biotinyl-L-lysyl-[protein] + malonyl-CoA</text>
        <dbReference type="Rhea" id="RHEA:54728"/>
        <dbReference type="Rhea" id="RHEA-COMP:10505"/>
        <dbReference type="Rhea" id="RHEA-COMP:10506"/>
        <dbReference type="ChEBI" id="CHEBI:57288"/>
        <dbReference type="ChEBI" id="CHEBI:57384"/>
        <dbReference type="ChEBI" id="CHEBI:83144"/>
        <dbReference type="ChEBI" id="CHEBI:83145"/>
        <dbReference type="EC" id="2.1.3.15"/>
    </reaction>
</comment>
<dbReference type="EMBL" id="JAUSWG010000013">
    <property type="protein sequence ID" value="MDQ0557676.1"/>
    <property type="molecule type" value="Genomic_DNA"/>
</dbReference>